<dbReference type="SMART" id="SM00384">
    <property type="entry name" value="AT_hook"/>
    <property type="match status" value="11"/>
</dbReference>
<dbReference type="CTD" id="41095"/>
<evidence type="ECO:0000313" key="2">
    <source>
        <dbReference type="Proteomes" id="UP000504634"/>
    </source>
</evidence>
<feature type="compositionally biased region" description="Basic residues" evidence="1">
    <location>
        <begin position="123"/>
        <end position="134"/>
    </location>
</feature>
<dbReference type="RefSeq" id="XP_030373686.1">
    <property type="nucleotide sequence ID" value="XM_030517826.1"/>
</dbReference>
<feature type="compositionally biased region" description="Acidic residues" evidence="1">
    <location>
        <begin position="138"/>
        <end position="149"/>
    </location>
</feature>
<dbReference type="OrthoDB" id="4961370at2759"/>
<name>A0A6J2TA23_DROLE</name>
<gene>
    <name evidence="3" type="primary">LOC115623465</name>
</gene>
<feature type="compositionally biased region" description="Gly residues" evidence="1">
    <location>
        <begin position="18"/>
        <end position="30"/>
    </location>
</feature>
<dbReference type="InterPro" id="IPR017956">
    <property type="entry name" value="AT_hook_DNA-bd_motif"/>
</dbReference>
<dbReference type="GeneID" id="115623465"/>
<feature type="compositionally biased region" description="Polar residues" evidence="1">
    <location>
        <begin position="97"/>
        <end position="108"/>
    </location>
</feature>
<evidence type="ECO:0000256" key="1">
    <source>
        <dbReference type="SAM" id="MobiDB-lite"/>
    </source>
</evidence>
<dbReference type="PRINTS" id="PR00929">
    <property type="entry name" value="ATHOOK"/>
</dbReference>
<feature type="compositionally biased region" description="Acidic residues" evidence="1">
    <location>
        <begin position="225"/>
        <end position="244"/>
    </location>
</feature>
<sequence>MSSPILEPVKKRGRPPKAGGGSVALSGGGDAAHTIPKKRGRPSGSGNKGRGRPPKNPIASDAEEDVLALDGENGDTDVPKTSKGRGRPAKVTKVDTESSGNESGNDSLSIDKPSKAQKSPSPAKRRKLGRPKKHVPSDEEAESDVDDDDERRPVGRPPTGGVNLNIVRTGRGPGRPKKRAPEETNGDVAAVPKKRGRPAGSNKSVPNAPTGKPRGRPKSIKPPVDDDNDDDNGEDDGSTADGGEDGGKSDSDFVSMPKKRGRPSKSGASGGKPRGRPKAVNNDDESTDAEKGEETGESNGDVVPAPKKRGRPVSSGRNPGGAGGDSEKARARAKGDADGIGDEDDGEDSTKEDPLPPKPKVKSPGGNSTTSYKSASESVEELTDEDAAVA</sequence>
<dbReference type="GO" id="GO:0003677">
    <property type="term" value="F:DNA binding"/>
    <property type="evidence" value="ECO:0007669"/>
    <property type="project" value="InterPro"/>
</dbReference>
<accession>A0A6J2TA23</accession>
<feature type="compositionally biased region" description="Polar residues" evidence="1">
    <location>
        <begin position="365"/>
        <end position="377"/>
    </location>
</feature>
<proteinExistence type="predicted"/>
<evidence type="ECO:0000313" key="3">
    <source>
        <dbReference type="RefSeq" id="XP_030373686.1"/>
    </source>
</evidence>
<protein>
    <submittedName>
        <fullName evidence="3">Chromosomal protein D1</fullName>
    </submittedName>
</protein>
<organism evidence="2 3">
    <name type="scientific">Drosophila lebanonensis</name>
    <name type="common">Fruit fly</name>
    <name type="synonym">Scaptodrosophila lebanonensis</name>
    <dbReference type="NCBI Taxonomy" id="7225"/>
    <lineage>
        <taxon>Eukaryota</taxon>
        <taxon>Metazoa</taxon>
        <taxon>Ecdysozoa</taxon>
        <taxon>Arthropoda</taxon>
        <taxon>Hexapoda</taxon>
        <taxon>Insecta</taxon>
        <taxon>Pterygota</taxon>
        <taxon>Neoptera</taxon>
        <taxon>Endopterygota</taxon>
        <taxon>Diptera</taxon>
        <taxon>Brachycera</taxon>
        <taxon>Muscomorpha</taxon>
        <taxon>Ephydroidea</taxon>
        <taxon>Drosophilidae</taxon>
        <taxon>Scaptodrosophila</taxon>
    </lineage>
</organism>
<dbReference type="Proteomes" id="UP000504634">
    <property type="component" value="Unplaced"/>
</dbReference>
<reference evidence="3" key="1">
    <citation type="submission" date="2025-08" db="UniProtKB">
        <authorList>
            <consortium name="RefSeq"/>
        </authorList>
    </citation>
    <scope>IDENTIFICATION</scope>
    <source>
        <strain evidence="3">11010-0011.00</strain>
        <tissue evidence="3">Whole body</tissue>
    </source>
</reference>
<keyword evidence="2" id="KW-1185">Reference proteome</keyword>
<feature type="compositionally biased region" description="Acidic residues" evidence="1">
    <location>
        <begin position="378"/>
        <end position="390"/>
    </location>
</feature>
<feature type="compositionally biased region" description="Basic and acidic residues" evidence="1">
    <location>
        <begin position="325"/>
        <end position="337"/>
    </location>
</feature>
<feature type="region of interest" description="Disordered" evidence="1">
    <location>
        <begin position="1"/>
        <end position="390"/>
    </location>
</feature>
<feature type="compositionally biased region" description="Acidic residues" evidence="1">
    <location>
        <begin position="61"/>
        <end position="75"/>
    </location>
</feature>
<dbReference type="AlphaFoldDB" id="A0A6J2TA23"/>